<dbReference type="EMBL" id="BAABME010001362">
    <property type="protein sequence ID" value="GAA0149187.1"/>
    <property type="molecule type" value="Genomic_DNA"/>
</dbReference>
<dbReference type="AlphaFoldDB" id="A0AAV3PGM3"/>
<gene>
    <name evidence="2" type="ORF">LIER_08428</name>
</gene>
<sequence length="283" mass="31265">MKFELGCWRLHCCQGFLLACVWLGCRLNLWFSWLGFLVWDVCASCSWSWGISQKGSSKTKFSSLPTNDFFKDLEILSVHGLNRIASAVFHELEKAFPRTSRVFDDSPMSTHKAGLGKLVEGDVRDGSAKGDDVPSVDCSTPVVDGGCCGVSNVNFGVGKEDQRSARGKVKKAEGRKGFRAPILEAIGPKGYSNRSPLTRLEFVKVGEEVTLGVEDVAPLDEPKGFCLAGYFSGRFPGLRAVHQLKDYWKVKCKVIPHEKGWVVFRFDSDTDRQRVLDGQGACS</sequence>
<protein>
    <recommendedName>
        <fullName evidence="1">DUF4283 domain-containing protein</fullName>
    </recommendedName>
</protein>
<name>A0AAV3PGM3_LITER</name>
<keyword evidence="3" id="KW-1185">Reference proteome</keyword>
<comment type="caution">
    <text evidence="2">The sequence shown here is derived from an EMBL/GenBank/DDBJ whole genome shotgun (WGS) entry which is preliminary data.</text>
</comment>
<dbReference type="PROSITE" id="PS51257">
    <property type="entry name" value="PROKAR_LIPOPROTEIN"/>
    <property type="match status" value="1"/>
</dbReference>
<evidence type="ECO:0000259" key="1">
    <source>
        <dbReference type="Pfam" id="PF14111"/>
    </source>
</evidence>
<dbReference type="Proteomes" id="UP001454036">
    <property type="component" value="Unassembled WGS sequence"/>
</dbReference>
<evidence type="ECO:0000313" key="2">
    <source>
        <dbReference type="EMBL" id="GAA0149187.1"/>
    </source>
</evidence>
<evidence type="ECO:0000313" key="3">
    <source>
        <dbReference type="Proteomes" id="UP001454036"/>
    </source>
</evidence>
<dbReference type="Pfam" id="PF14111">
    <property type="entry name" value="DUF4283"/>
    <property type="match status" value="1"/>
</dbReference>
<organism evidence="2 3">
    <name type="scientific">Lithospermum erythrorhizon</name>
    <name type="common">Purple gromwell</name>
    <name type="synonym">Lithospermum officinale var. erythrorhizon</name>
    <dbReference type="NCBI Taxonomy" id="34254"/>
    <lineage>
        <taxon>Eukaryota</taxon>
        <taxon>Viridiplantae</taxon>
        <taxon>Streptophyta</taxon>
        <taxon>Embryophyta</taxon>
        <taxon>Tracheophyta</taxon>
        <taxon>Spermatophyta</taxon>
        <taxon>Magnoliopsida</taxon>
        <taxon>eudicotyledons</taxon>
        <taxon>Gunneridae</taxon>
        <taxon>Pentapetalae</taxon>
        <taxon>asterids</taxon>
        <taxon>lamiids</taxon>
        <taxon>Boraginales</taxon>
        <taxon>Boraginaceae</taxon>
        <taxon>Boraginoideae</taxon>
        <taxon>Lithospermeae</taxon>
        <taxon>Lithospermum</taxon>
    </lineage>
</organism>
<accession>A0AAV3PGM3</accession>
<reference evidence="2 3" key="1">
    <citation type="submission" date="2024-01" db="EMBL/GenBank/DDBJ databases">
        <title>The complete chloroplast genome sequence of Lithospermum erythrorhizon: insights into the phylogenetic relationship among Boraginaceae species and the maternal lineages of purple gromwells.</title>
        <authorList>
            <person name="Okada T."/>
            <person name="Watanabe K."/>
        </authorList>
    </citation>
    <scope>NUCLEOTIDE SEQUENCE [LARGE SCALE GENOMIC DNA]</scope>
</reference>
<proteinExistence type="predicted"/>
<dbReference type="InterPro" id="IPR025558">
    <property type="entry name" value="DUF4283"/>
</dbReference>
<feature type="domain" description="DUF4283" evidence="1">
    <location>
        <begin position="225"/>
        <end position="278"/>
    </location>
</feature>